<reference evidence="2 3" key="1">
    <citation type="submission" date="2019-11" db="EMBL/GenBank/DDBJ databases">
        <authorList>
            <person name="Holert J."/>
        </authorList>
    </citation>
    <scope>NUCLEOTIDE SEQUENCE [LARGE SCALE GENOMIC DNA]</scope>
    <source>
        <strain evidence="2">BC5_2</strain>
    </source>
</reference>
<proteinExistence type="predicted"/>
<evidence type="ECO:0000313" key="2">
    <source>
        <dbReference type="EMBL" id="CAA0111715.1"/>
    </source>
</evidence>
<dbReference type="InterPro" id="IPR018774">
    <property type="entry name" value="Phage_Mu_GpT"/>
</dbReference>
<dbReference type="OrthoDB" id="9804833at2"/>
<accession>A0A5S9Q3E9</accession>
<evidence type="ECO:0000259" key="1">
    <source>
        <dbReference type="Pfam" id="PF10124"/>
    </source>
</evidence>
<feature type="domain" description="Bacteriophage Mu GpT" evidence="1">
    <location>
        <begin position="9"/>
        <end position="299"/>
    </location>
</feature>
<gene>
    <name evidence="2" type="ORF">DPBNPPHM_01515</name>
</gene>
<protein>
    <recommendedName>
        <fullName evidence="1">Bacteriophage Mu GpT domain-containing protein</fullName>
    </recommendedName>
</protein>
<evidence type="ECO:0000313" key="3">
    <source>
        <dbReference type="Proteomes" id="UP000434580"/>
    </source>
</evidence>
<name>A0A5S9Q3E9_9GAMM</name>
<sequence>MAILTPALINALQVGFRKEFQNGLGMADPQWQRIATLIPSSGKSTTYGWLGKFPKFREWIGPRVINDMQAHGYSIVNKDWESTIGVDRNDIEDDEVGIYNPLFQEMGMAAAGFADEQVFPLLDAGTTNLCYDGQNYFDTDHPVYANADGSGAAVSVSNFTDGAGPAWFLMDVRRPLKPIIFQERKKVKFDRMDKADDEEVFMRKQFRYGADCRANAGYGFWQLAHCSKAELTPENIWAAYQAMRSVKADGGKPLGVRPGLLVVRAGQEKKAEDALKQLINGGESNTLHGKLELLVPDWLDYEVTSPRV</sequence>
<dbReference type="Proteomes" id="UP000434580">
    <property type="component" value="Unassembled WGS sequence"/>
</dbReference>
<dbReference type="Pfam" id="PF10124">
    <property type="entry name" value="Mu-like_gpT"/>
    <property type="match status" value="1"/>
</dbReference>
<dbReference type="EMBL" id="CACSII010000016">
    <property type="protein sequence ID" value="CAA0111715.1"/>
    <property type="molecule type" value="Genomic_DNA"/>
</dbReference>
<organism evidence="2 3">
    <name type="scientific">BD1-7 clade bacterium</name>
    <dbReference type="NCBI Taxonomy" id="2029982"/>
    <lineage>
        <taxon>Bacteria</taxon>
        <taxon>Pseudomonadati</taxon>
        <taxon>Pseudomonadota</taxon>
        <taxon>Gammaproteobacteria</taxon>
        <taxon>Cellvibrionales</taxon>
        <taxon>Spongiibacteraceae</taxon>
        <taxon>BD1-7 clade</taxon>
    </lineage>
</organism>
<dbReference type="AlphaFoldDB" id="A0A5S9Q3E9"/>